<protein>
    <submittedName>
        <fullName evidence="8">Unannotated protein</fullName>
    </submittedName>
</protein>
<keyword evidence="2" id="KW-1003">Cell membrane</keyword>
<evidence type="ECO:0000256" key="5">
    <source>
        <dbReference type="ARBA" id="ARBA00023136"/>
    </source>
</evidence>
<organism evidence="8">
    <name type="scientific">freshwater metagenome</name>
    <dbReference type="NCBI Taxonomy" id="449393"/>
    <lineage>
        <taxon>unclassified sequences</taxon>
        <taxon>metagenomes</taxon>
        <taxon>ecological metagenomes</taxon>
    </lineage>
</organism>
<proteinExistence type="predicted"/>
<evidence type="ECO:0000256" key="3">
    <source>
        <dbReference type="ARBA" id="ARBA00022692"/>
    </source>
</evidence>
<dbReference type="Gene3D" id="3.40.50.300">
    <property type="entry name" value="P-loop containing nucleotide triphosphate hydrolases"/>
    <property type="match status" value="1"/>
</dbReference>
<keyword evidence="4 6" id="KW-1133">Transmembrane helix</keyword>
<gene>
    <name evidence="8" type="ORF">UFOPK1684_01343</name>
</gene>
<feature type="transmembrane region" description="Helical" evidence="6">
    <location>
        <begin position="233"/>
        <end position="260"/>
    </location>
</feature>
<dbReference type="Gene3D" id="1.20.1640.10">
    <property type="entry name" value="Multidrug efflux transporter AcrB transmembrane domain"/>
    <property type="match status" value="1"/>
</dbReference>
<dbReference type="InterPro" id="IPR027417">
    <property type="entry name" value="P-loop_NTPase"/>
</dbReference>
<dbReference type="PANTHER" id="PTHR33406">
    <property type="entry name" value="MEMBRANE PROTEIN MJ1562-RELATED"/>
    <property type="match status" value="1"/>
</dbReference>
<evidence type="ECO:0000259" key="7">
    <source>
        <dbReference type="Pfam" id="PF03176"/>
    </source>
</evidence>
<feature type="transmembrane region" description="Helical" evidence="6">
    <location>
        <begin position="312"/>
        <end position="337"/>
    </location>
</feature>
<reference evidence="8" key="1">
    <citation type="submission" date="2020-05" db="EMBL/GenBank/DDBJ databases">
        <authorList>
            <person name="Chiriac C."/>
            <person name="Salcher M."/>
            <person name="Ghai R."/>
            <person name="Kavagutti S V."/>
        </authorList>
    </citation>
    <scope>NUCLEOTIDE SEQUENCE</scope>
</reference>
<feature type="domain" description="Membrane transport protein MMPL" evidence="7">
    <location>
        <begin position="99"/>
        <end position="346"/>
    </location>
</feature>
<sequence>MGRRWVRMVMKYPLAVSVVSILGLGMIAIPALSLDLNLPGGGQEPADSTQRKAYDLISEGFGPGYNGPLLVAVDLTGSDDLMKDLDFLRAELAAVPGVDYVSQGFPSPGLDTGIIQVVSEFAPDSVETKNLVGELRERTPVWEESYGNALAITGVTAIGVDISQRIQDALIPFGLVVVGLSIILLLAVFRSIVVPIKAALGFVLSVTAAFGVVVAIFQWGWFADLLHVTPGPVLSFMPILLMAVLFGLAMDYEVFLVSGMREQHVKTGDWRFAIEEGYSQGARVVTSAALIMFFVFAAFVPEGSATLKPIALGLAIGIAFDAFVVRMTLVPALMALFKNAAWWLPKSIDKRVPHADVEGEALIAHIHDVEWASKTSHLVVHANYLVLGDERHRLEPISFEWTAGERLDVVGEPTTTRLLAATLAGAIAPVSGSLHVGGHPFPSEVRRAHAKVSVWSPQDADALTPVGLALDERMRWSGTLGSRAPKERRALVRETIERINSLGAKYFPGKIISEDSIPGLLSPAQRVLVWAAIAVADASAVCLVAPAEPLTDAEDRELWWKALDAFATPDQTVALFSLPPARALTTISTPTGVTDLAAVHSGVVSL</sequence>
<feature type="transmembrane region" description="Helical" evidence="6">
    <location>
        <begin position="169"/>
        <end position="189"/>
    </location>
</feature>
<comment type="subcellular location">
    <subcellularLocation>
        <location evidence="1">Cell membrane</location>
        <topology evidence="1">Multi-pass membrane protein</topology>
    </subcellularLocation>
</comment>
<dbReference type="Pfam" id="PF03176">
    <property type="entry name" value="MMPL"/>
    <property type="match status" value="1"/>
</dbReference>
<dbReference type="InterPro" id="IPR004869">
    <property type="entry name" value="MMPL_dom"/>
</dbReference>
<dbReference type="GO" id="GO:0005886">
    <property type="term" value="C:plasma membrane"/>
    <property type="evidence" value="ECO:0007669"/>
    <property type="project" value="UniProtKB-SubCell"/>
</dbReference>
<dbReference type="PANTHER" id="PTHR33406:SF13">
    <property type="entry name" value="MEMBRANE PROTEIN YDFJ"/>
    <property type="match status" value="1"/>
</dbReference>
<accession>A0A6J6EXN6</accession>
<name>A0A6J6EXN6_9ZZZZ</name>
<dbReference type="AlphaFoldDB" id="A0A6J6EXN6"/>
<feature type="transmembrane region" description="Helical" evidence="6">
    <location>
        <begin position="281"/>
        <end position="300"/>
    </location>
</feature>
<keyword evidence="5 6" id="KW-0472">Membrane</keyword>
<dbReference type="SUPFAM" id="SSF82866">
    <property type="entry name" value="Multidrug efflux transporter AcrB transmembrane domain"/>
    <property type="match status" value="1"/>
</dbReference>
<evidence type="ECO:0000313" key="8">
    <source>
        <dbReference type="EMBL" id="CAB4580185.1"/>
    </source>
</evidence>
<dbReference type="EMBL" id="CAEZTM010000086">
    <property type="protein sequence ID" value="CAB4580185.1"/>
    <property type="molecule type" value="Genomic_DNA"/>
</dbReference>
<feature type="transmembrane region" description="Helical" evidence="6">
    <location>
        <begin position="201"/>
        <end position="221"/>
    </location>
</feature>
<evidence type="ECO:0000256" key="2">
    <source>
        <dbReference type="ARBA" id="ARBA00022475"/>
    </source>
</evidence>
<keyword evidence="3 6" id="KW-0812">Transmembrane</keyword>
<dbReference type="InterPro" id="IPR050545">
    <property type="entry name" value="Mycobact_MmpL"/>
</dbReference>
<evidence type="ECO:0000256" key="6">
    <source>
        <dbReference type="SAM" id="Phobius"/>
    </source>
</evidence>
<evidence type="ECO:0000256" key="1">
    <source>
        <dbReference type="ARBA" id="ARBA00004651"/>
    </source>
</evidence>
<evidence type="ECO:0000256" key="4">
    <source>
        <dbReference type="ARBA" id="ARBA00022989"/>
    </source>
</evidence>